<organism evidence="2 3">
    <name type="scientific">Gonium pectorale</name>
    <name type="common">Green alga</name>
    <dbReference type="NCBI Taxonomy" id="33097"/>
    <lineage>
        <taxon>Eukaryota</taxon>
        <taxon>Viridiplantae</taxon>
        <taxon>Chlorophyta</taxon>
        <taxon>core chlorophytes</taxon>
        <taxon>Chlorophyceae</taxon>
        <taxon>CS clade</taxon>
        <taxon>Chlamydomonadales</taxon>
        <taxon>Volvocaceae</taxon>
        <taxon>Gonium</taxon>
    </lineage>
</organism>
<gene>
    <name evidence="2" type="ORF">GPECTOR_50g657</name>
</gene>
<keyword evidence="3" id="KW-1185">Reference proteome</keyword>
<protein>
    <submittedName>
        <fullName evidence="2">Uncharacterized protein</fullName>
    </submittedName>
</protein>
<feature type="region of interest" description="Disordered" evidence="1">
    <location>
        <begin position="1"/>
        <end position="24"/>
    </location>
</feature>
<feature type="region of interest" description="Disordered" evidence="1">
    <location>
        <begin position="61"/>
        <end position="83"/>
    </location>
</feature>
<reference evidence="3" key="1">
    <citation type="journal article" date="2016" name="Nat. Commun.">
        <title>The Gonium pectorale genome demonstrates co-option of cell cycle regulation during the evolution of multicellularity.</title>
        <authorList>
            <person name="Hanschen E.R."/>
            <person name="Marriage T.N."/>
            <person name="Ferris P.J."/>
            <person name="Hamaji T."/>
            <person name="Toyoda A."/>
            <person name="Fujiyama A."/>
            <person name="Neme R."/>
            <person name="Noguchi H."/>
            <person name="Minakuchi Y."/>
            <person name="Suzuki M."/>
            <person name="Kawai-Toyooka H."/>
            <person name="Smith D.R."/>
            <person name="Sparks H."/>
            <person name="Anderson J."/>
            <person name="Bakaric R."/>
            <person name="Luria V."/>
            <person name="Karger A."/>
            <person name="Kirschner M.W."/>
            <person name="Durand P.M."/>
            <person name="Michod R.E."/>
            <person name="Nozaki H."/>
            <person name="Olson B.J."/>
        </authorList>
    </citation>
    <scope>NUCLEOTIDE SEQUENCE [LARGE SCALE GENOMIC DNA]</scope>
    <source>
        <strain evidence="3">NIES-2863</strain>
    </source>
</reference>
<sequence length="117" mass="12424">MDAAPCSDQKKPAASHGGKGRRASLVIKETAERLDGLRADWDRSQALVAELEALLVESSSVHHPLQHAASAPPALERSASAHAAPPATCSHFKVVKPLMADDDEPDGESREEVRRAG</sequence>
<feature type="region of interest" description="Disordered" evidence="1">
    <location>
        <begin position="97"/>
        <end position="117"/>
    </location>
</feature>
<dbReference type="EMBL" id="LSYV01000051">
    <property type="protein sequence ID" value="KXZ45863.1"/>
    <property type="molecule type" value="Genomic_DNA"/>
</dbReference>
<dbReference type="AlphaFoldDB" id="A0A150G7W2"/>
<feature type="compositionally biased region" description="Basic and acidic residues" evidence="1">
    <location>
        <begin position="107"/>
        <end position="117"/>
    </location>
</feature>
<accession>A0A150G7W2</accession>
<proteinExistence type="predicted"/>
<name>A0A150G7W2_GONPE</name>
<dbReference type="Proteomes" id="UP000075714">
    <property type="component" value="Unassembled WGS sequence"/>
</dbReference>
<comment type="caution">
    <text evidence="2">The sequence shown here is derived from an EMBL/GenBank/DDBJ whole genome shotgun (WGS) entry which is preliminary data.</text>
</comment>
<evidence type="ECO:0000313" key="2">
    <source>
        <dbReference type="EMBL" id="KXZ45863.1"/>
    </source>
</evidence>
<evidence type="ECO:0000313" key="3">
    <source>
        <dbReference type="Proteomes" id="UP000075714"/>
    </source>
</evidence>
<evidence type="ECO:0000256" key="1">
    <source>
        <dbReference type="SAM" id="MobiDB-lite"/>
    </source>
</evidence>